<protein>
    <submittedName>
        <fullName evidence="2">Uncharacterized protein</fullName>
    </submittedName>
</protein>
<dbReference type="RefSeq" id="WP_060940389.1">
    <property type="nucleotide sequence ID" value="NZ_KQ957211.1"/>
</dbReference>
<proteinExistence type="predicted"/>
<dbReference type="EMBL" id="LRQG01000053">
    <property type="protein sequence ID" value="KXA41255.1"/>
    <property type="molecule type" value="Genomic_DNA"/>
</dbReference>
<evidence type="ECO:0000256" key="1">
    <source>
        <dbReference type="SAM" id="Phobius"/>
    </source>
</evidence>
<accession>A0A133QEE1</accession>
<dbReference type="Proteomes" id="UP000070533">
    <property type="component" value="Unassembled WGS sequence"/>
</dbReference>
<dbReference type="STRING" id="28128.HMPREF3226_00864"/>
<keyword evidence="3" id="KW-1185">Reference proteome</keyword>
<dbReference type="AlphaFoldDB" id="A0A133QEE1"/>
<keyword evidence="1" id="KW-0472">Membrane</keyword>
<evidence type="ECO:0000313" key="2">
    <source>
        <dbReference type="EMBL" id="KXA41255.1"/>
    </source>
</evidence>
<organism evidence="2 3">
    <name type="scientific">Prevotella corporis</name>
    <dbReference type="NCBI Taxonomy" id="28128"/>
    <lineage>
        <taxon>Bacteria</taxon>
        <taxon>Pseudomonadati</taxon>
        <taxon>Bacteroidota</taxon>
        <taxon>Bacteroidia</taxon>
        <taxon>Bacteroidales</taxon>
        <taxon>Prevotellaceae</taxon>
        <taxon>Prevotella</taxon>
    </lineage>
</organism>
<dbReference type="PATRIC" id="fig|28128.5.peg.870"/>
<feature type="transmembrane region" description="Helical" evidence="1">
    <location>
        <begin position="50"/>
        <end position="67"/>
    </location>
</feature>
<name>A0A133QEE1_9BACT</name>
<reference evidence="3" key="1">
    <citation type="submission" date="2016-01" db="EMBL/GenBank/DDBJ databases">
        <authorList>
            <person name="Mitreva M."/>
            <person name="Pepin K.H."/>
            <person name="Mihindukulasuriya K.A."/>
            <person name="Fulton R."/>
            <person name="Fronick C."/>
            <person name="O'Laughlin M."/>
            <person name="Miner T."/>
            <person name="Herter B."/>
            <person name="Rosa B.A."/>
            <person name="Cordes M."/>
            <person name="Tomlinson C."/>
            <person name="Wollam A."/>
            <person name="Palsikar V.B."/>
            <person name="Mardis E.R."/>
            <person name="Wilson R.K."/>
        </authorList>
    </citation>
    <scope>NUCLEOTIDE SEQUENCE [LARGE SCALE GENOMIC DNA]</scope>
    <source>
        <strain evidence="3">MJR7716</strain>
    </source>
</reference>
<comment type="caution">
    <text evidence="2">The sequence shown here is derived from an EMBL/GenBank/DDBJ whole genome shotgun (WGS) entry which is preliminary data.</text>
</comment>
<sequence>MKIIRIFVIVFSLFVLWLTVSVFINSKVCLTYGAASDEDIANVISYSKVIFIYALLVVIFLATTFFNNK</sequence>
<keyword evidence="1" id="KW-1133">Transmembrane helix</keyword>
<keyword evidence="1" id="KW-0812">Transmembrane</keyword>
<gene>
    <name evidence="2" type="ORF">HMPREF3226_00864</name>
</gene>
<evidence type="ECO:0000313" key="3">
    <source>
        <dbReference type="Proteomes" id="UP000070533"/>
    </source>
</evidence>